<dbReference type="OrthoDB" id="5419617at2759"/>
<reference evidence="1" key="1">
    <citation type="submission" date="2022-03" db="EMBL/GenBank/DDBJ databases">
        <authorList>
            <person name="Lindestad O."/>
        </authorList>
    </citation>
    <scope>NUCLEOTIDE SEQUENCE</scope>
</reference>
<dbReference type="AlphaFoldDB" id="A0A8S4SC65"/>
<sequence length="122" mass="13866">MTTGHCQLNKHLFILDITECPLCRACMEADETPTHVLLRCRGVAGQRAAYLGSPASLPKALGDLSGLLSFWSELGWLEWPSGKLYMRHYAQRKVPADQVRRQALVSPRRRGLYVQQQRFANR</sequence>
<name>A0A8S4SC65_9NEOP</name>
<evidence type="ECO:0000313" key="1">
    <source>
        <dbReference type="EMBL" id="CAH2262386.1"/>
    </source>
</evidence>
<proteinExistence type="predicted"/>
<comment type="caution">
    <text evidence="1">The sequence shown here is derived from an EMBL/GenBank/DDBJ whole genome shotgun (WGS) entry which is preliminary data.</text>
</comment>
<dbReference type="EMBL" id="CAKXAJ010026211">
    <property type="protein sequence ID" value="CAH2262386.1"/>
    <property type="molecule type" value="Genomic_DNA"/>
</dbReference>
<dbReference type="Proteomes" id="UP000838756">
    <property type="component" value="Unassembled WGS sequence"/>
</dbReference>
<keyword evidence="2" id="KW-1185">Reference proteome</keyword>
<organism evidence="1 2">
    <name type="scientific">Pararge aegeria aegeria</name>
    <dbReference type="NCBI Taxonomy" id="348720"/>
    <lineage>
        <taxon>Eukaryota</taxon>
        <taxon>Metazoa</taxon>
        <taxon>Ecdysozoa</taxon>
        <taxon>Arthropoda</taxon>
        <taxon>Hexapoda</taxon>
        <taxon>Insecta</taxon>
        <taxon>Pterygota</taxon>
        <taxon>Neoptera</taxon>
        <taxon>Endopterygota</taxon>
        <taxon>Lepidoptera</taxon>
        <taxon>Glossata</taxon>
        <taxon>Ditrysia</taxon>
        <taxon>Papilionoidea</taxon>
        <taxon>Nymphalidae</taxon>
        <taxon>Satyrinae</taxon>
        <taxon>Satyrini</taxon>
        <taxon>Parargina</taxon>
        <taxon>Pararge</taxon>
    </lineage>
</organism>
<evidence type="ECO:0000313" key="2">
    <source>
        <dbReference type="Proteomes" id="UP000838756"/>
    </source>
</evidence>
<gene>
    <name evidence="1" type="primary">jg26893</name>
    <name evidence="1" type="ORF">PAEG_LOCUS24180</name>
</gene>
<protein>
    <submittedName>
        <fullName evidence="1">Jg26893 protein</fullName>
    </submittedName>
</protein>
<accession>A0A8S4SC65</accession>